<gene>
    <name evidence="7" type="primary">lub1</name>
    <name evidence="7" type="ORF">SNEC2469_LOCUS27148</name>
</gene>
<dbReference type="Gene3D" id="2.130.10.10">
    <property type="entry name" value="YVTN repeat-like/Quinoprotein amine dehydrogenase"/>
    <property type="match status" value="2"/>
</dbReference>
<dbReference type="EMBL" id="CAJNJA010056663">
    <property type="protein sequence ID" value="CAE7859438.1"/>
    <property type="molecule type" value="Genomic_DNA"/>
</dbReference>
<dbReference type="InterPro" id="IPR036322">
    <property type="entry name" value="WD40_repeat_dom_sf"/>
</dbReference>
<dbReference type="InterPro" id="IPR038122">
    <property type="entry name" value="PFU_sf"/>
</dbReference>
<dbReference type="PROSITE" id="PS50030">
    <property type="entry name" value="UBA"/>
    <property type="match status" value="1"/>
</dbReference>
<evidence type="ECO:0000256" key="4">
    <source>
        <dbReference type="PROSITE-ProRule" id="PRU00221"/>
    </source>
</evidence>
<comment type="caution">
    <text evidence="7">The sequence shown here is derived from an EMBL/GenBank/DDBJ whole genome shotgun (WGS) entry which is preliminary data.</text>
</comment>
<keyword evidence="8" id="KW-1185">Reference proteome</keyword>
<dbReference type="OrthoDB" id="336240at2759"/>
<dbReference type="Pfam" id="PF00627">
    <property type="entry name" value="UBA"/>
    <property type="match status" value="1"/>
</dbReference>
<dbReference type="PRINTS" id="PR00320">
    <property type="entry name" value="GPROTEINBRPT"/>
</dbReference>
<dbReference type="Pfam" id="PF09409">
    <property type="entry name" value="PUB"/>
    <property type="match status" value="1"/>
</dbReference>
<protein>
    <submittedName>
        <fullName evidence="7">Lub1 protein</fullName>
    </submittedName>
</protein>
<feature type="domain" description="PFU" evidence="6">
    <location>
        <begin position="571"/>
        <end position="672"/>
    </location>
</feature>
<evidence type="ECO:0000259" key="5">
    <source>
        <dbReference type="PROSITE" id="PS50030"/>
    </source>
</evidence>
<dbReference type="Gene3D" id="3.10.20.870">
    <property type="entry name" value="PFU (PLAA family ubiquitin binding), C-terminal domain"/>
    <property type="match status" value="2"/>
</dbReference>
<dbReference type="InterPro" id="IPR018997">
    <property type="entry name" value="PUB_domain"/>
</dbReference>
<dbReference type="InterPro" id="IPR015943">
    <property type="entry name" value="WD40/YVTN_repeat-like_dom_sf"/>
</dbReference>
<dbReference type="SUPFAM" id="SSF46934">
    <property type="entry name" value="UBA-like"/>
    <property type="match status" value="1"/>
</dbReference>
<evidence type="ECO:0000259" key="6">
    <source>
        <dbReference type="PROSITE" id="PS51394"/>
    </source>
</evidence>
<evidence type="ECO:0000256" key="3">
    <source>
        <dbReference type="ARBA" id="ARBA00022737"/>
    </source>
</evidence>
<dbReference type="InterPro" id="IPR020472">
    <property type="entry name" value="WD40_PAC1"/>
</dbReference>
<evidence type="ECO:0000313" key="7">
    <source>
        <dbReference type="EMBL" id="CAE7859438.1"/>
    </source>
</evidence>
<dbReference type="InterPro" id="IPR015155">
    <property type="entry name" value="PFU"/>
</dbReference>
<dbReference type="InterPro" id="IPR036339">
    <property type="entry name" value="PUB-like_dom_sf"/>
</dbReference>
<dbReference type="SMART" id="SM00320">
    <property type="entry name" value="WD40"/>
    <property type="match status" value="7"/>
</dbReference>
<dbReference type="GO" id="GO:0005634">
    <property type="term" value="C:nucleus"/>
    <property type="evidence" value="ECO:0007669"/>
    <property type="project" value="TreeGrafter"/>
</dbReference>
<dbReference type="SUPFAM" id="SSF143503">
    <property type="entry name" value="PUG domain-like"/>
    <property type="match status" value="1"/>
</dbReference>
<dbReference type="InterPro" id="IPR009060">
    <property type="entry name" value="UBA-like_sf"/>
</dbReference>
<evidence type="ECO:0000313" key="8">
    <source>
        <dbReference type="Proteomes" id="UP000601435"/>
    </source>
</evidence>
<sequence>MLGSFQAWHAEILAWEPAIMVPGRPAGVWCHDSWFVAYHRELADALLPLDTSLDDVNGCWWDSSFYVQYVSQLHLQGHILLSDKLVVRGLFEGTYPRHGCHGYGPRMWEVVKSRHKDLEPALDCLVNSFARVGSWYREWGVARKRQGRGYDLQTDSANRFQLVTCGALRTEEDLAAALALSMEPLPNQANQQVSPADAAVATLQANTVKNPAEEKFRKVKLVNPKISKALSCPGAEDLLLAAGFLKTAEHLEVPAERPAEQVKASAEEVLEALAALRDFLLSAEFRAEGEVRCVAALEGGSVAFAGMDNLVHLWDAANGVRVLSGHQRRAGVDGVLALCRGDDSVDLVSAGRDGSIILWRNGEAVETLKGHGENIQGTNVHVVSALGRTSDGRLISGGWDKTVRVWKKDQLPAIMTGHDIAINAVAGLDTGDVASGSGDQTIGIWRDGRKLRSIPAKQVVRALCACGGTLLAAAGNDGVVRLWDAATGQAVAERQVAESYVLSLSRRESGELAAGTSDGQVFILAHEGRSLCQKESFQVCGEVYGLSFLSNGDLAVACGDCSCTIWTRSPSRAAPQADREDFGARAAALTATRAPAMPTPGPGGGCSGSFDFTFPVDFGSQKFSLSWNRGEEPKAVAERFIRENQLDPRHTGDVVAFVMQAMQQGGQNGPSAPKDFNFPVEVADGRRLTISWNRGDNPQQVALDFAKQHGGIGAAELPDIANFVQQASGPATSFQQAPAAAPAVTPAMQQQLVDQITSMGFTNAMARSALEAAHWDIESAISRLLG</sequence>
<dbReference type="Pfam" id="PF00400">
    <property type="entry name" value="WD40"/>
    <property type="match status" value="5"/>
</dbReference>
<dbReference type="PANTHER" id="PTHR19849:SF0">
    <property type="entry name" value="PHOSPHOLIPASE A-2-ACTIVATING PROTEIN"/>
    <property type="match status" value="1"/>
</dbReference>
<dbReference type="InterPro" id="IPR015940">
    <property type="entry name" value="UBA"/>
</dbReference>
<evidence type="ECO:0000256" key="1">
    <source>
        <dbReference type="ARBA" id="ARBA00022490"/>
    </source>
</evidence>
<feature type="domain" description="UBA" evidence="5">
    <location>
        <begin position="747"/>
        <end position="786"/>
    </location>
</feature>
<organism evidence="7 8">
    <name type="scientific">Symbiodinium necroappetens</name>
    <dbReference type="NCBI Taxonomy" id="1628268"/>
    <lineage>
        <taxon>Eukaryota</taxon>
        <taxon>Sar</taxon>
        <taxon>Alveolata</taxon>
        <taxon>Dinophyceae</taxon>
        <taxon>Suessiales</taxon>
        <taxon>Symbiodiniaceae</taxon>
        <taxon>Symbiodinium</taxon>
    </lineage>
</organism>
<dbReference type="InterPro" id="IPR001680">
    <property type="entry name" value="WD40_rpt"/>
</dbReference>
<dbReference type="GO" id="GO:0043161">
    <property type="term" value="P:proteasome-mediated ubiquitin-dependent protein catabolic process"/>
    <property type="evidence" value="ECO:0007669"/>
    <property type="project" value="TreeGrafter"/>
</dbReference>
<evidence type="ECO:0000256" key="2">
    <source>
        <dbReference type="ARBA" id="ARBA00022574"/>
    </source>
</evidence>
<dbReference type="SUPFAM" id="SSF50978">
    <property type="entry name" value="WD40 repeat-like"/>
    <property type="match status" value="1"/>
</dbReference>
<reference evidence="7" key="1">
    <citation type="submission" date="2021-02" db="EMBL/GenBank/DDBJ databases">
        <authorList>
            <person name="Dougan E. K."/>
            <person name="Rhodes N."/>
            <person name="Thang M."/>
            <person name="Chan C."/>
        </authorList>
    </citation>
    <scope>NUCLEOTIDE SEQUENCE</scope>
</reference>
<feature type="repeat" description="WD" evidence="4">
    <location>
        <begin position="468"/>
        <end position="493"/>
    </location>
</feature>
<dbReference type="Gene3D" id="1.10.8.10">
    <property type="entry name" value="DNA helicase RuvA subunit, C-terminal domain"/>
    <property type="match status" value="1"/>
</dbReference>
<dbReference type="PROSITE" id="PS50082">
    <property type="entry name" value="WD_REPEATS_2"/>
    <property type="match status" value="1"/>
</dbReference>
<dbReference type="PANTHER" id="PTHR19849">
    <property type="entry name" value="PHOSPHOLIPASE A-2-ACTIVATING PROTEIN"/>
    <property type="match status" value="1"/>
</dbReference>
<dbReference type="Proteomes" id="UP000601435">
    <property type="component" value="Unassembled WGS sequence"/>
</dbReference>
<keyword evidence="3" id="KW-0677">Repeat</keyword>
<proteinExistence type="predicted"/>
<dbReference type="PROSITE" id="PS51394">
    <property type="entry name" value="PFU"/>
    <property type="match status" value="1"/>
</dbReference>
<dbReference type="GO" id="GO:0010992">
    <property type="term" value="P:ubiquitin recycling"/>
    <property type="evidence" value="ECO:0007669"/>
    <property type="project" value="TreeGrafter"/>
</dbReference>
<dbReference type="GO" id="GO:0005737">
    <property type="term" value="C:cytoplasm"/>
    <property type="evidence" value="ECO:0007669"/>
    <property type="project" value="TreeGrafter"/>
</dbReference>
<dbReference type="Pfam" id="PF09070">
    <property type="entry name" value="PFU"/>
    <property type="match status" value="1"/>
</dbReference>
<dbReference type="SMART" id="SM00165">
    <property type="entry name" value="UBA"/>
    <property type="match status" value="1"/>
</dbReference>
<keyword evidence="2 4" id="KW-0853">WD repeat</keyword>
<dbReference type="Gene3D" id="1.20.58.2190">
    <property type="match status" value="1"/>
</dbReference>
<accession>A0A813A981</accession>
<name>A0A813A981_9DINO</name>
<dbReference type="CDD" id="cd09212">
    <property type="entry name" value="PUB"/>
    <property type="match status" value="1"/>
</dbReference>
<dbReference type="GO" id="GO:0043130">
    <property type="term" value="F:ubiquitin binding"/>
    <property type="evidence" value="ECO:0007669"/>
    <property type="project" value="TreeGrafter"/>
</dbReference>
<dbReference type="CDD" id="cd14270">
    <property type="entry name" value="UBA"/>
    <property type="match status" value="1"/>
</dbReference>
<dbReference type="AlphaFoldDB" id="A0A813A981"/>
<keyword evidence="1" id="KW-0963">Cytoplasm</keyword>